<dbReference type="Gene3D" id="3.30.2130.30">
    <property type="match status" value="1"/>
</dbReference>
<evidence type="ECO:0000256" key="9">
    <source>
        <dbReference type="ARBA" id="ARBA00050570"/>
    </source>
</evidence>
<dbReference type="PANTHER" id="PTHR43209">
    <property type="entry name" value="TRNA SULFURTRANSFERASE"/>
    <property type="match status" value="1"/>
</dbReference>
<comment type="caution">
    <text evidence="20">The sequence shown here is derived from an EMBL/GenBank/DDBJ whole genome shotgun (WGS) entry which is preliminary data.</text>
</comment>
<dbReference type="GO" id="GO:0002937">
    <property type="term" value="P:tRNA 4-thiouridine biosynthesis"/>
    <property type="evidence" value="ECO:0007669"/>
    <property type="project" value="TreeGrafter"/>
</dbReference>
<dbReference type="GO" id="GO:0052837">
    <property type="term" value="P:thiazole biosynthetic process"/>
    <property type="evidence" value="ECO:0007669"/>
    <property type="project" value="TreeGrafter"/>
</dbReference>
<keyword evidence="21" id="KW-1185">Reference proteome</keyword>
<evidence type="ECO:0000256" key="1">
    <source>
        <dbReference type="ARBA" id="ARBA00004496"/>
    </source>
</evidence>
<dbReference type="InterPro" id="IPR014729">
    <property type="entry name" value="Rossmann-like_a/b/a_fold"/>
</dbReference>
<dbReference type="Pfam" id="PF02568">
    <property type="entry name" value="ThiI"/>
    <property type="match status" value="1"/>
</dbReference>
<comment type="catalytic activity">
    <reaction evidence="9 18">
        <text>[ThiI sulfur-carrier protein]-S-sulfanyl-L-cysteine + a uridine in tRNA + 2 reduced [2Fe-2S]-[ferredoxin] + ATP + H(+) = [ThiI sulfur-carrier protein]-L-cysteine + a 4-thiouridine in tRNA + 2 oxidized [2Fe-2S]-[ferredoxin] + AMP + diphosphate</text>
        <dbReference type="Rhea" id="RHEA:24176"/>
        <dbReference type="Rhea" id="RHEA-COMP:10000"/>
        <dbReference type="Rhea" id="RHEA-COMP:10001"/>
        <dbReference type="Rhea" id="RHEA-COMP:13337"/>
        <dbReference type="Rhea" id="RHEA-COMP:13338"/>
        <dbReference type="Rhea" id="RHEA-COMP:13339"/>
        <dbReference type="Rhea" id="RHEA-COMP:13340"/>
        <dbReference type="ChEBI" id="CHEBI:15378"/>
        <dbReference type="ChEBI" id="CHEBI:29950"/>
        <dbReference type="ChEBI" id="CHEBI:30616"/>
        <dbReference type="ChEBI" id="CHEBI:33019"/>
        <dbReference type="ChEBI" id="CHEBI:33737"/>
        <dbReference type="ChEBI" id="CHEBI:33738"/>
        <dbReference type="ChEBI" id="CHEBI:61963"/>
        <dbReference type="ChEBI" id="CHEBI:65315"/>
        <dbReference type="ChEBI" id="CHEBI:136798"/>
        <dbReference type="ChEBI" id="CHEBI:456215"/>
        <dbReference type="EC" id="2.8.1.4"/>
    </reaction>
</comment>
<dbReference type="CDD" id="cd01712">
    <property type="entry name" value="PPase_ThiI"/>
    <property type="match status" value="1"/>
</dbReference>
<evidence type="ECO:0000256" key="15">
    <source>
        <dbReference type="ARBA" id="ARBA00075337"/>
    </source>
</evidence>
<evidence type="ECO:0000313" key="21">
    <source>
        <dbReference type="Proteomes" id="UP000004947"/>
    </source>
</evidence>
<dbReference type="GO" id="GO:0005829">
    <property type="term" value="C:cytosol"/>
    <property type="evidence" value="ECO:0007669"/>
    <property type="project" value="TreeGrafter"/>
</dbReference>
<keyword evidence="6 18" id="KW-0067">ATP-binding</keyword>
<comment type="similarity">
    <text evidence="12 18">Belongs to the ThiI family.</text>
</comment>
<comment type="catalytic activity">
    <reaction evidence="10 18">
        <text>[ThiS sulfur-carrier protein]-C-terminal Gly-Gly-AMP + S-sulfanyl-L-cysteinyl-[cysteine desulfurase] + AH2 = [ThiS sulfur-carrier protein]-C-terminal-Gly-aminoethanethioate + L-cysteinyl-[cysteine desulfurase] + A + AMP + 2 H(+)</text>
        <dbReference type="Rhea" id="RHEA:43340"/>
        <dbReference type="Rhea" id="RHEA-COMP:12157"/>
        <dbReference type="Rhea" id="RHEA-COMP:12158"/>
        <dbReference type="Rhea" id="RHEA-COMP:12910"/>
        <dbReference type="Rhea" id="RHEA-COMP:19908"/>
        <dbReference type="ChEBI" id="CHEBI:13193"/>
        <dbReference type="ChEBI" id="CHEBI:15378"/>
        <dbReference type="ChEBI" id="CHEBI:17499"/>
        <dbReference type="ChEBI" id="CHEBI:29950"/>
        <dbReference type="ChEBI" id="CHEBI:61963"/>
        <dbReference type="ChEBI" id="CHEBI:90618"/>
        <dbReference type="ChEBI" id="CHEBI:232372"/>
        <dbReference type="ChEBI" id="CHEBI:456215"/>
    </reaction>
</comment>
<dbReference type="Gene3D" id="3.40.50.620">
    <property type="entry name" value="HUPs"/>
    <property type="match status" value="1"/>
</dbReference>
<evidence type="ECO:0000259" key="19">
    <source>
        <dbReference type="PROSITE" id="PS51165"/>
    </source>
</evidence>
<comment type="subcellular location">
    <subcellularLocation>
        <location evidence="1 18">Cytoplasm</location>
    </subcellularLocation>
</comment>
<keyword evidence="7 18" id="KW-0694">RNA-binding</keyword>
<feature type="binding site" evidence="18">
    <location>
        <begin position="201"/>
        <end position="202"/>
    </location>
    <ligand>
        <name>ATP</name>
        <dbReference type="ChEBI" id="CHEBI:30616"/>
    </ligand>
</feature>
<dbReference type="PANTHER" id="PTHR43209:SF1">
    <property type="entry name" value="TRNA SULFURTRANSFERASE"/>
    <property type="match status" value="1"/>
</dbReference>
<dbReference type="GO" id="GO:0000049">
    <property type="term" value="F:tRNA binding"/>
    <property type="evidence" value="ECO:0007669"/>
    <property type="project" value="UniProtKB-UniRule"/>
</dbReference>
<dbReference type="UniPathway" id="UPA00060"/>
<dbReference type="InterPro" id="IPR049961">
    <property type="entry name" value="ThiI_N"/>
</dbReference>
<keyword evidence="2 18" id="KW-0963">Cytoplasm</keyword>
<evidence type="ECO:0000313" key="20">
    <source>
        <dbReference type="EMBL" id="EDM27177.1"/>
    </source>
</evidence>
<dbReference type="PROSITE" id="PS51165">
    <property type="entry name" value="THUMP"/>
    <property type="match status" value="1"/>
</dbReference>
<dbReference type="InterPro" id="IPR050102">
    <property type="entry name" value="tRNA_sulfurtransferase_ThiI"/>
</dbReference>
<evidence type="ECO:0000256" key="16">
    <source>
        <dbReference type="ARBA" id="ARBA00077849"/>
    </source>
</evidence>
<dbReference type="GO" id="GO:0009228">
    <property type="term" value="P:thiamine biosynthetic process"/>
    <property type="evidence" value="ECO:0007669"/>
    <property type="project" value="UniProtKB-KW"/>
</dbReference>
<evidence type="ECO:0000256" key="7">
    <source>
        <dbReference type="ARBA" id="ARBA00022884"/>
    </source>
</evidence>
<dbReference type="CDD" id="cd11716">
    <property type="entry name" value="THUMP_ThiI"/>
    <property type="match status" value="1"/>
</dbReference>
<evidence type="ECO:0000256" key="12">
    <source>
        <dbReference type="ARBA" id="ARBA00061472"/>
    </source>
</evidence>
<feature type="domain" description="THUMP" evidence="19">
    <location>
        <begin position="69"/>
        <end position="183"/>
    </location>
</feature>
<dbReference type="GO" id="GO:0140741">
    <property type="term" value="F:tRNA-uracil-4 sulfurtransferase activity"/>
    <property type="evidence" value="ECO:0007669"/>
    <property type="project" value="UniProtKB-EC"/>
</dbReference>
<evidence type="ECO:0000256" key="3">
    <source>
        <dbReference type="ARBA" id="ARBA00022555"/>
    </source>
</evidence>
<dbReference type="SUPFAM" id="SSF143437">
    <property type="entry name" value="THUMP domain-like"/>
    <property type="match status" value="1"/>
</dbReference>
<dbReference type="InterPro" id="IPR020536">
    <property type="entry name" value="ThiI_AANH"/>
</dbReference>
<evidence type="ECO:0000256" key="6">
    <source>
        <dbReference type="ARBA" id="ARBA00022840"/>
    </source>
</evidence>
<dbReference type="InterPro" id="IPR049962">
    <property type="entry name" value="THUMP_ThiI"/>
</dbReference>
<evidence type="ECO:0000256" key="2">
    <source>
        <dbReference type="ARBA" id="ARBA00022490"/>
    </source>
</evidence>
<dbReference type="RefSeq" id="WP_007279085.1">
    <property type="nucleotide sequence ID" value="NZ_ABCK01000011.1"/>
</dbReference>
<evidence type="ECO:0000256" key="17">
    <source>
        <dbReference type="ARBA" id="ARBA00080570"/>
    </source>
</evidence>
<dbReference type="GO" id="GO:0004810">
    <property type="term" value="F:CCA tRNA nucleotidyltransferase activity"/>
    <property type="evidence" value="ECO:0007669"/>
    <property type="project" value="InterPro"/>
</dbReference>
<comment type="pathway">
    <text evidence="18">Cofactor biosynthesis; thiamine diphosphate biosynthesis.</text>
</comment>
<dbReference type="EC" id="2.8.1.4" evidence="13 18"/>
<dbReference type="InterPro" id="IPR054173">
    <property type="entry name" value="ThiI_fer"/>
</dbReference>
<evidence type="ECO:0000256" key="10">
    <source>
        <dbReference type="ARBA" id="ARBA00052330"/>
    </source>
</evidence>
<comment type="function">
    <text evidence="11 18">Catalyzes the ATP-dependent transfer of a sulfur to tRNA to produce 4-thiouridine in position 8 of tRNAs, which functions as a near-UV photosensor. Also catalyzes the transfer of sulfur to the sulfur carrier protein ThiS, forming ThiS-thiocarboxylate. This is a step in the synthesis of thiazole, in the thiamine biosynthesis pathway. The sulfur is donated as persulfide by IscS.</text>
</comment>
<dbReference type="InterPro" id="IPR004114">
    <property type="entry name" value="THUMP_dom"/>
</dbReference>
<dbReference type="InterPro" id="IPR003720">
    <property type="entry name" value="tRNA_STrfase"/>
</dbReference>
<keyword evidence="3 18" id="KW-0820">tRNA-binding</keyword>
<gene>
    <name evidence="18" type="primary">thiI</name>
    <name evidence="20" type="ORF">LNTAR_15947</name>
</gene>
<accession>A6DMI7</accession>
<dbReference type="NCBIfam" id="TIGR00342">
    <property type="entry name" value="tRNA uracil 4-sulfurtransferase ThiI"/>
    <property type="match status" value="1"/>
</dbReference>
<dbReference type="HAMAP" id="MF_00021">
    <property type="entry name" value="ThiI"/>
    <property type="match status" value="1"/>
</dbReference>
<dbReference type="STRING" id="313628.LNTAR_15947"/>
<dbReference type="eggNOG" id="COG0301">
    <property type="taxonomic scope" value="Bacteria"/>
</dbReference>
<dbReference type="GO" id="GO:0009229">
    <property type="term" value="P:thiamine diphosphate biosynthetic process"/>
    <property type="evidence" value="ECO:0007669"/>
    <property type="project" value="UniProtKB-UniRule"/>
</dbReference>
<protein>
    <recommendedName>
        <fullName evidence="14 18">Probable tRNA sulfurtransferase</fullName>
        <ecNumber evidence="13 18">2.8.1.4</ecNumber>
    </recommendedName>
    <alternativeName>
        <fullName evidence="15 18">Sulfur carrier protein ThiS sulfurtransferase</fullName>
    </alternativeName>
    <alternativeName>
        <fullName evidence="16 18">Thiamine biosynthesis protein ThiI</fullName>
    </alternativeName>
    <alternativeName>
        <fullName evidence="17 18">tRNA 4-thiouridine synthase</fullName>
    </alternativeName>
</protein>
<evidence type="ECO:0000256" key="18">
    <source>
        <dbReference type="HAMAP-Rule" id="MF_00021"/>
    </source>
</evidence>
<dbReference type="AlphaFoldDB" id="A6DMI7"/>
<evidence type="ECO:0000256" key="11">
    <source>
        <dbReference type="ARBA" id="ARBA00058382"/>
    </source>
</evidence>
<evidence type="ECO:0000256" key="14">
    <source>
        <dbReference type="ARBA" id="ARBA00071867"/>
    </source>
</evidence>
<evidence type="ECO:0000256" key="13">
    <source>
        <dbReference type="ARBA" id="ARBA00066827"/>
    </source>
</evidence>
<dbReference type="FunFam" id="3.40.50.620:FF:000053">
    <property type="entry name" value="Probable tRNA sulfurtransferase"/>
    <property type="match status" value="1"/>
</dbReference>
<proteinExistence type="inferred from homology"/>
<dbReference type="GO" id="GO:0005524">
    <property type="term" value="F:ATP binding"/>
    <property type="evidence" value="ECO:0007669"/>
    <property type="project" value="UniProtKB-UniRule"/>
</dbReference>
<dbReference type="SMART" id="SM00981">
    <property type="entry name" value="THUMP"/>
    <property type="match status" value="1"/>
</dbReference>
<evidence type="ECO:0000256" key="8">
    <source>
        <dbReference type="ARBA" id="ARBA00022977"/>
    </source>
</evidence>
<dbReference type="SUPFAM" id="SSF52402">
    <property type="entry name" value="Adenine nucleotide alpha hydrolases-like"/>
    <property type="match status" value="1"/>
</dbReference>
<keyword evidence="5 18" id="KW-0547">Nucleotide-binding</keyword>
<keyword evidence="4 18" id="KW-0808">Transferase</keyword>
<sequence length="433" mass="49265">MSNIPVNCFLLRYNEIGTKGKNRWQFEQKLLNNISRQLTNRSEFNYYRDQGRFALKKRDNSFFSPKEIKIASEALDRTFGLESYAPGIITDPDADTILELIAKHFETAYQIGKNQLLPLQDYTFRVRCRRSWKKFPYTSKEMEMEIAEKILPNHDDLKVNLKKAHLTVGVEIRPDIAFVHFQDHKGLGGLPVGSSAPVLCLLSGGIDSPVAAFKAMQRGSHVNSITFESFPYTQPELIDKVAKLQTILDKFQDHPAKFYACNMAESQKMIRDDCSERFRTILYRRIMMRVSTVVAEHLKTKALLTGEAVGQVASQTLANMDTINRATNTLVLRPLVCMDKNEVIAIAEKAGTFDVSNIQCSDSCTTFAPGKPATNGNPRLLEDQERRYNANDAIIDCLKNTRLIDTQSLEETPVPELIEIYEKKFKNEWFGTD</sequence>
<organism evidence="20 21">
    <name type="scientific">Lentisphaera araneosa HTCC2155</name>
    <dbReference type="NCBI Taxonomy" id="313628"/>
    <lineage>
        <taxon>Bacteria</taxon>
        <taxon>Pseudomonadati</taxon>
        <taxon>Lentisphaerota</taxon>
        <taxon>Lentisphaeria</taxon>
        <taxon>Lentisphaerales</taxon>
        <taxon>Lentisphaeraceae</taxon>
        <taxon>Lentisphaera</taxon>
    </lineage>
</organism>
<dbReference type="OrthoDB" id="9773948at2"/>
<feature type="binding site" evidence="18">
    <location>
        <position position="306"/>
    </location>
    <ligand>
        <name>ATP</name>
        <dbReference type="ChEBI" id="CHEBI:30616"/>
    </ligand>
</feature>
<evidence type="ECO:0000256" key="4">
    <source>
        <dbReference type="ARBA" id="ARBA00022679"/>
    </source>
</evidence>
<feature type="binding site" evidence="18">
    <location>
        <begin position="226"/>
        <end position="227"/>
    </location>
    <ligand>
        <name>ATP</name>
        <dbReference type="ChEBI" id="CHEBI:30616"/>
    </ligand>
</feature>
<dbReference type="EMBL" id="ABCK01000011">
    <property type="protein sequence ID" value="EDM27177.1"/>
    <property type="molecule type" value="Genomic_DNA"/>
</dbReference>
<name>A6DMI7_9BACT</name>
<dbReference type="Pfam" id="PF02926">
    <property type="entry name" value="THUMP"/>
    <property type="match status" value="1"/>
</dbReference>
<dbReference type="Pfam" id="PF22025">
    <property type="entry name" value="ThiI_fer"/>
    <property type="match status" value="1"/>
</dbReference>
<dbReference type="Proteomes" id="UP000004947">
    <property type="component" value="Unassembled WGS sequence"/>
</dbReference>
<keyword evidence="8 18" id="KW-0784">Thiamine biosynthesis</keyword>
<feature type="binding site" evidence="18">
    <location>
        <position position="315"/>
    </location>
    <ligand>
        <name>ATP</name>
        <dbReference type="ChEBI" id="CHEBI:30616"/>
    </ligand>
</feature>
<feature type="binding site" evidence="18">
    <location>
        <position position="284"/>
    </location>
    <ligand>
        <name>ATP</name>
        <dbReference type="ChEBI" id="CHEBI:30616"/>
    </ligand>
</feature>
<evidence type="ECO:0000256" key="5">
    <source>
        <dbReference type="ARBA" id="ARBA00022741"/>
    </source>
</evidence>
<reference evidence="20 21" key="1">
    <citation type="journal article" date="2010" name="J. Bacteriol.">
        <title>Genome sequence of Lentisphaera araneosa HTCC2155T, the type species of the order Lentisphaerales in the phylum Lentisphaerae.</title>
        <authorList>
            <person name="Thrash J.C."/>
            <person name="Cho J.C."/>
            <person name="Vergin K.L."/>
            <person name="Morris R.M."/>
            <person name="Giovannoni S.J."/>
        </authorList>
    </citation>
    <scope>NUCLEOTIDE SEQUENCE [LARGE SCALE GENOMIC DNA]</scope>
    <source>
        <strain evidence="20 21">HTCC2155</strain>
    </source>
</reference>